<dbReference type="RefSeq" id="WP_240826477.1">
    <property type="nucleotide sequence ID" value="NZ_JAKWBL010000001.1"/>
</dbReference>
<sequence>MLEIARLHFVPLTMTINIAVIPTAAQRSGGNSFASNLLVDEIARLHFVPLTMTVHIVVIPTAAQRSGGISFANSLLEIARLHFVPLTMTVHIVVIPTAAQRSGGNSFANSLLVLEIARLHFVPLTMTSSRFAHNDGLQPAAINHRRHSDRSAAERRNLFLRATCWCWRLLGFARNDIVNVPLAMTVCDHSPLTIDY</sequence>
<gene>
    <name evidence="1" type="ORF">MKP09_03635</name>
</gene>
<organism evidence="1 2">
    <name type="scientific">Niabella ginsengisoli</name>
    <dbReference type="NCBI Taxonomy" id="522298"/>
    <lineage>
        <taxon>Bacteria</taxon>
        <taxon>Pseudomonadati</taxon>
        <taxon>Bacteroidota</taxon>
        <taxon>Chitinophagia</taxon>
        <taxon>Chitinophagales</taxon>
        <taxon>Chitinophagaceae</taxon>
        <taxon>Niabella</taxon>
    </lineage>
</organism>
<accession>A0ABS9SFG8</accession>
<keyword evidence="2" id="KW-1185">Reference proteome</keyword>
<evidence type="ECO:0000313" key="1">
    <source>
        <dbReference type="EMBL" id="MCH5597066.1"/>
    </source>
</evidence>
<proteinExistence type="predicted"/>
<reference evidence="1 2" key="1">
    <citation type="submission" date="2022-02" db="EMBL/GenBank/DDBJ databases">
        <authorList>
            <person name="Min J."/>
        </authorList>
    </citation>
    <scope>NUCLEOTIDE SEQUENCE [LARGE SCALE GENOMIC DNA]</scope>
    <source>
        <strain evidence="1 2">GR10-1</strain>
    </source>
</reference>
<protein>
    <recommendedName>
        <fullName evidence="3">Secreted protein</fullName>
    </recommendedName>
</protein>
<name>A0ABS9SFG8_9BACT</name>
<dbReference type="Proteomes" id="UP001202248">
    <property type="component" value="Unassembled WGS sequence"/>
</dbReference>
<comment type="caution">
    <text evidence="1">The sequence shown here is derived from an EMBL/GenBank/DDBJ whole genome shotgun (WGS) entry which is preliminary data.</text>
</comment>
<dbReference type="EMBL" id="JAKWBL010000001">
    <property type="protein sequence ID" value="MCH5597066.1"/>
    <property type="molecule type" value="Genomic_DNA"/>
</dbReference>
<evidence type="ECO:0008006" key="3">
    <source>
        <dbReference type="Google" id="ProtNLM"/>
    </source>
</evidence>
<evidence type="ECO:0000313" key="2">
    <source>
        <dbReference type="Proteomes" id="UP001202248"/>
    </source>
</evidence>